<feature type="region of interest" description="Disordered" evidence="1">
    <location>
        <begin position="24"/>
        <end position="50"/>
    </location>
</feature>
<dbReference type="Proteomes" id="UP000248349">
    <property type="component" value="Unassembled WGS sequence"/>
</dbReference>
<feature type="signal peptide" evidence="2">
    <location>
        <begin position="1"/>
        <end position="18"/>
    </location>
</feature>
<evidence type="ECO:0000313" key="4">
    <source>
        <dbReference type="Proteomes" id="UP000248349"/>
    </source>
</evidence>
<sequence>MFLIYLQLLPAIRPLLLLLQPLPPQPGSPPSTEGVEGTTPTPATTTAAAAPATAATIAAAAATTTATAASAAAPAPGPGPATAAAITLPSRTATYARGNRVMTLTMVNIVAAPAAPAPLLPGPPPPPAGTPRAQWDRPAPYKRATDEEWGTFFFIELPPAAWFTGRSEAAPAIVPGLPPWIGSWLSGPSSTRASSCLGLAGSLYPTRIGLCPCNYREAISTSRYIHGVLVAPCVFFAIRSYLISYFSDFADTLL</sequence>
<dbReference type="EMBL" id="KZ821266">
    <property type="protein sequence ID" value="PYH41256.1"/>
    <property type="molecule type" value="Genomic_DNA"/>
</dbReference>
<organism evidence="3 4">
    <name type="scientific">Aspergillus saccharolyticus JOP 1030-1</name>
    <dbReference type="NCBI Taxonomy" id="1450539"/>
    <lineage>
        <taxon>Eukaryota</taxon>
        <taxon>Fungi</taxon>
        <taxon>Dikarya</taxon>
        <taxon>Ascomycota</taxon>
        <taxon>Pezizomycotina</taxon>
        <taxon>Eurotiomycetes</taxon>
        <taxon>Eurotiomycetidae</taxon>
        <taxon>Eurotiales</taxon>
        <taxon>Aspergillaceae</taxon>
        <taxon>Aspergillus</taxon>
        <taxon>Aspergillus subgen. Circumdati</taxon>
    </lineage>
</organism>
<dbReference type="AlphaFoldDB" id="A0A318Z2H2"/>
<keyword evidence="4" id="KW-1185">Reference proteome</keyword>
<dbReference type="OrthoDB" id="4526946at2759"/>
<feature type="compositionally biased region" description="Low complexity" evidence="1">
    <location>
        <begin position="38"/>
        <end position="50"/>
    </location>
</feature>
<gene>
    <name evidence="3" type="ORF">BP01DRAFT_369156</name>
</gene>
<feature type="chain" id="PRO_5016445625" evidence="2">
    <location>
        <begin position="19"/>
        <end position="254"/>
    </location>
</feature>
<protein>
    <submittedName>
        <fullName evidence="3">Uncharacterized protein</fullName>
    </submittedName>
</protein>
<accession>A0A318Z2H2</accession>
<evidence type="ECO:0000256" key="1">
    <source>
        <dbReference type="SAM" id="MobiDB-lite"/>
    </source>
</evidence>
<keyword evidence="2" id="KW-0732">Signal</keyword>
<dbReference type="GeneID" id="37077767"/>
<feature type="region of interest" description="Disordered" evidence="1">
    <location>
        <begin position="118"/>
        <end position="138"/>
    </location>
</feature>
<feature type="compositionally biased region" description="Pro residues" evidence="1">
    <location>
        <begin position="118"/>
        <end position="129"/>
    </location>
</feature>
<evidence type="ECO:0000313" key="3">
    <source>
        <dbReference type="EMBL" id="PYH41256.1"/>
    </source>
</evidence>
<reference evidence="3 4" key="1">
    <citation type="submission" date="2016-12" db="EMBL/GenBank/DDBJ databases">
        <title>The genomes of Aspergillus section Nigri reveals drivers in fungal speciation.</title>
        <authorList>
            <consortium name="DOE Joint Genome Institute"/>
            <person name="Vesth T.C."/>
            <person name="Nybo J."/>
            <person name="Theobald S."/>
            <person name="Brandl J."/>
            <person name="Frisvad J.C."/>
            <person name="Nielsen K.F."/>
            <person name="Lyhne E.K."/>
            <person name="Kogle M.E."/>
            <person name="Kuo A."/>
            <person name="Riley R."/>
            <person name="Clum A."/>
            <person name="Nolan M."/>
            <person name="Lipzen A."/>
            <person name="Salamov A."/>
            <person name="Henrissat B."/>
            <person name="Wiebenga A."/>
            <person name="De Vries R.P."/>
            <person name="Grigoriev I.V."/>
            <person name="Mortensen U.H."/>
            <person name="Andersen M.R."/>
            <person name="Baker S.E."/>
        </authorList>
    </citation>
    <scope>NUCLEOTIDE SEQUENCE [LARGE SCALE GENOMIC DNA]</scope>
    <source>
        <strain evidence="3 4">JOP 1030-1</strain>
    </source>
</reference>
<proteinExistence type="predicted"/>
<name>A0A318Z2H2_9EURO</name>
<evidence type="ECO:0000256" key="2">
    <source>
        <dbReference type="SAM" id="SignalP"/>
    </source>
</evidence>
<dbReference type="RefSeq" id="XP_025427238.1">
    <property type="nucleotide sequence ID" value="XM_025576538.1"/>
</dbReference>